<proteinExistence type="predicted"/>
<evidence type="ECO:0000313" key="2">
    <source>
        <dbReference type="Proteomes" id="UP000076502"/>
    </source>
</evidence>
<protein>
    <submittedName>
        <fullName evidence="1">Uncharacterized protein</fullName>
    </submittedName>
</protein>
<dbReference type="AlphaFoldDB" id="A0A154PRK6"/>
<dbReference type="EMBL" id="KQ435088">
    <property type="protein sequence ID" value="KZC14539.1"/>
    <property type="molecule type" value="Genomic_DNA"/>
</dbReference>
<accession>A0A154PRK6</accession>
<organism evidence="1 2">
    <name type="scientific">Dufourea novaeangliae</name>
    <name type="common">Sweat bee</name>
    <dbReference type="NCBI Taxonomy" id="178035"/>
    <lineage>
        <taxon>Eukaryota</taxon>
        <taxon>Metazoa</taxon>
        <taxon>Ecdysozoa</taxon>
        <taxon>Arthropoda</taxon>
        <taxon>Hexapoda</taxon>
        <taxon>Insecta</taxon>
        <taxon>Pterygota</taxon>
        <taxon>Neoptera</taxon>
        <taxon>Endopterygota</taxon>
        <taxon>Hymenoptera</taxon>
        <taxon>Apocrita</taxon>
        <taxon>Aculeata</taxon>
        <taxon>Apoidea</taxon>
        <taxon>Anthophila</taxon>
        <taxon>Halictidae</taxon>
        <taxon>Rophitinae</taxon>
        <taxon>Dufourea</taxon>
    </lineage>
</organism>
<sequence>MISLSIPKMMKMNDRFASLSVGSVGISGPWGGGRLAGARSRDTGFMHCGIRCRRLGPCPSGSGVL</sequence>
<gene>
    <name evidence="1" type="ORF">WN55_07272</name>
</gene>
<keyword evidence="2" id="KW-1185">Reference proteome</keyword>
<dbReference type="Proteomes" id="UP000076502">
    <property type="component" value="Unassembled WGS sequence"/>
</dbReference>
<name>A0A154PRK6_DUFNO</name>
<evidence type="ECO:0000313" key="1">
    <source>
        <dbReference type="EMBL" id="KZC14539.1"/>
    </source>
</evidence>
<reference evidence="1 2" key="1">
    <citation type="submission" date="2015-07" db="EMBL/GenBank/DDBJ databases">
        <title>The genome of Dufourea novaeangliae.</title>
        <authorList>
            <person name="Pan H."/>
            <person name="Kapheim K."/>
        </authorList>
    </citation>
    <scope>NUCLEOTIDE SEQUENCE [LARGE SCALE GENOMIC DNA]</scope>
    <source>
        <strain evidence="1">0120121106</strain>
        <tissue evidence="1">Whole body</tissue>
    </source>
</reference>